<evidence type="ECO:0000313" key="3">
    <source>
        <dbReference type="Proteomes" id="UP000185639"/>
    </source>
</evidence>
<feature type="domain" description="Schlafen group 3-like DNA/RNA helicase" evidence="1">
    <location>
        <begin position="235"/>
        <end position="609"/>
    </location>
</feature>
<dbReference type="InterPro" id="IPR018647">
    <property type="entry name" value="SLFN_3-like_DNA/RNA_helicase"/>
</dbReference>
<dbReference type="OrthoDB" id="3193269at2"/>
<dbReference type="Pfam" id="PF09848">
    <property type="entry name" value="SLFN-g3_helicase"/>
    <property type="match status" value="1"/>
</dbReference>
<protein>
    <submittedName>
        <fullName evidence="2">Uncharacterized conserved protein</fullName>
    </submittedName>
</protein>
<dbReference type="AlphaFoldDB" id="A0A1N7JWL5"/>
<dbReference type="RefSeq" id="WP_076514366.1">
    <property type="nucleotide sequence ID" value="NZ_FTOH01000002.1"/>
</dbReference>
<evidence type="ECO:0000313" key="2">
    <source>
        <dbReference type="EMBL" id="SIS53745.1"/>
    </source>
</evidence>
<reference evidence="3" key="1">
    <citation type="submission" date="2017-01" db="EMBL/GenBank/DDBJ databases">
        <authorList>
            <person name="Varghese N."/>
            <person name="Submissions S."/>
        </authorList>
    </citation>
    <scope>NUCLEOTIDE SEQUENCE [LARGE SCALE GENOMIC DNA]</scope>
    <source>
        <strain evidence="3">DSM 24913</strain>
    </source>
</reference>
<sequence length="641" mass="72401">MNRAYYSATVEDFLNDTDAKIIGSIVPSHSQEIVHQQTRAWEEQIRILREQLAGFADSHIAFEALIPRMGKRADVVFLYKGIVFVLEFKVGETSYKSSDISQVESYALDFQYFHAGSQNRLIVPVLVATKAKSSFEPTNTIDRSIAVVQKTNGKSIKEIVSFFSNVQSDLPLIDMNTWLGSKYKPTPTIIEAARALYADNAVEDIAQCDATVKNLSTTTREIKKVIHECHLNRNKAICFVTGVPGAGKTLVGLNIATRPTKDDKETAVYLSGNGPLVNVLRQALIQDSMSRGEKKSEAEPRVKTSIQNVHHFRQHYGLSEEVPAEHVVIFDEAQRAWDEKHLVKSKPEYKGLGSEPDVLLSSMNRRTDWCVVIALVGTGQEINSGEAGVSSWLSSVREKFPDWKVYYSSKLKDQICETRLMEYNERPEFHLSASQRSFRASNLASLIDAVLGSDSESAKLQYKKLNNKYPVVLTRKLSAAKSWIKAQCRGEDRMGILSSSSSKRLRAEGVFNSMQVDERHWFLADKSDIRSSNVLEEAVSEFKVQGLELDWAIVGWDADLRYSENGFEYYNFSGSRWTIRHQQQSRKYLENAYRVLLTRARQGMIIYIPEGCSSDLTRQSSYYDGTFEFLKSCGLPCIDDL</sequence>
<name>A0A1N7JWL5_9GAMM</name>
<keyword evidence="3" id="KW-1185">Reference proteome</keyword>
<dbReference type="Gene3D" id="3.40.50.300">
    <property type="entry name" value="P-loop containing nucleotide triphosphate hydrolases"/>
    <property type="match status" value="1"/>
</dbReference>
<organism evidence="2 3">
    <name type="scientific">Thalassolituus maritimus</name>
    <dbReference type="NCBI Taxonomy" id="484498"/>
    <lineage>
        <taxon>Bacteria</taxon>
        <taxon>Pseudomonadati</taxon>
        <taxon>Pseudomonadota</taxon>
        <taxon>Gammaproteobacteria</taxon>
        <taxon>Oceanospirillales</taxon>
        <taxon>Oceanospirillaceae</taxon>
        <taxon>Thalassolituus</taxon>
    </lineage>
</organism>
<dbReference type="InterPro" id="IPR027417">
    <property type="entry name" value="P-loop_NTPase"/>
</dbReference>
<dbReference type="SUPFAM" id="SSF52540">
    <property type="entry name" value="P-loop containing nucleoside triphosphate hydrolases"/>
    <property type="match status" value="1"/>
</dbReference>
<dbReference type="STRING" id="484498.SAMN05421686_102225"/>
<accession>A0A1N7JWL5</accession>
<dbReference type="Proteomes" id="UP000185639">
    <property type="component" value="Unassembled WGS sequence"/>
</dbReference>
<proteinExistence type="predicted"/>
<evidence type="ECO:0000259" key="1">
    <source>
        <dbReference type="Pfam" id="PF09848"/>
    </source>
</evidence>
<gene>
    <name evidence="2" type="ORF">SAMN05421686_102225</name>
</gene>
<dbReference type="EMBL" id="FTOH01000002">
    <property type="protein sequence ID" value="SIS53745.1"/>
    <property type="molecule type" value="Genomic_DNA"/>
</dbReference>